<accession>A0A1I3RLN2</accession>
<dbReference type="OrthoDB" id="9791874at2"/>
<keyword evidence="5 7" id="KW-1133">Transmembrane helix</keyword>
<keyword evidence="4 7" id="KW-0812">Transmembrane</keyword>
<dbReference type="Pfam" id="PF03458">
    <property type="entry name" value="Gly_transporter"/>
    <property type="match status" value="2"/>
</dbReference>
<dbReference type="RefSeq" id="WP_093230362.1">
    <property type="nucleotide sequence ID" value="NZ_FORR01000010.1"/>
</dbReference>
<dbReference type="GO" id="GO:0005886">
    <property type="term" value="C:plasma membrane"/>
    <property type="evidence" value="ECO:0007669"/>
    <property type="project" value="UniProtKB-SubCell"/>
</dbReference>
<protein>
    <submittedName>
        <fullName evidence="9">Uncharacterized membrane protein YeiH</fullName>
    </submittedName>
</protein>
<sequence>MIWDVLNVIGTIAFAVSGAMVAMEEKYDIFGMYVLGLVTAFGGGVIRNILIGIPVTTLWQQELLIYTALLAITLIAVIPSKWMKYWRKWINLFDAIGLSTFSIQGALYAVQLHQPIVAVIIASVLPGIGGGVIRDTLAGRKPIVFQKEIYAFWSILIGIVIGLKWFQQDWELYLLGIIIIILRMISLQYNWRLPIRNLDKSIS</sequence>
<organism evidence="9 10">
    <name type="scientific">Thermoflavimicrobium dichotomicum</name>
    <dbReference type="NCBI Taxonomy" id="46223"/>
    <lineage>
        <taxon>Bacteria</taxon>
        <taxon>Bacillati</taxon>
        <taxon>Bacillota</taxon>
        <taxon>Bacilli</taxon>
        <taxon>Bacillales</taxon>
        <taxon>Thermoactinomycetaceae</taxon>
        <taxon>Thermoflavimicrobium</taxon>
    </lineage>
</organism>
<evidence type="ECO:0000256" key="2">
    <source>
        <dbReference type="ARBA" id="ARBA00008193"/>
    </source>
</evidence>
<feature type="transmembrane region" description="Helical" evidence="7">
    <location>
        <begin position="172"/>
        <end position="191"/>
    </location>
</feature>
<evidence type="ECO:0000256" key="1">
    <source>
        <dbReference type="ARBA" id="ARBA00004651"/>
    </source>
</evidence>
<evidence type="ECO:0000256" key="3">
    <source>
        <dbReference type="ARBA" id="ARBA00022475"/>
    </source>
</evidence>
<keyword evidence="6 7" id="KW-0472">Membrane</keyword>
<feature type="transmembrane region" description="Helical" evidence="7">
    <location>
        <begin position="149"/>
        <end position="166"/>
    </location>
</feature>
<name>A0A1I3RLN2_9BACL</name>
<dbReference type="PANTHER" id="PTHR30506:SF3">
    <property type="entry name" value="UPF0126 INNER MEMBRANE PROTEIN YADS-RELATED"/>
    <property type="match status" value="1"/>
</dbReference>
<feature type="transmembrane region" description="Helical" evidence="7">
    <location>
        <begin position="30"/>
        <end position="51"/>
    </location>
</feature>
<comment type="subcellular location">
    <subcellularLocation>
        <location evidence="1">Cell membrane</location>
        <topology evidence="1">Multi-pass membrane protein</topology>
    </subcellularLocation>
</comment>
<feature type="domain" description="Glycine transporter" evidence="8">
    <location>
        <begin position="92"/>
        <end position="161"/>
    </location>
</feature>
<dbReference type="PANTHER" id="PTHR30506">
    <property type="entry name" value="INNER MEMBRANE PROTEIN"/>
    <property type="match status" value="1"/>
</dbReference>
<reference evidence="9 10" key="1">
    <citation type="submission" date="2016-10" db="EMBL/GenBank/DDBJ databases">
        <authorList>
            <person name="de Groot N.N."/>
        </authorList>
    </citation>
    <scope>NUCLEOTIDE SEQUENCE [LARGE SCALE GENOMIC DNA]</scope>
    <source>
        <strain evidence="9 10">DSM 44778</strain>
    </source>
</reference>
<dbReference type="STRING" id="46223.SAMN05421852_11077"/>
<evidence type="ECO:0000313" key="10">
    <source>
        <dbReference type="Proteomes" id="UP000199545"/>
    </source>
</evidence>
<proteinExistence type="inferred from homology"/>
<evidence type="ECO:0000313" key="9">
    <source>
        <dbReference type="EMBL" id="SFJ46772.1"/>
    </source>
</evidence>
<dbReference type="InterPro" id="IPR005115">
    <property type="entry name" value="Gly_transporter"/>
</dbReference>
<comment type="similarity">
    <text evidence="2">Belongs to the UPF0126 family.</text>
</comment>
<keyword evidence="10" id="KW-1185">Reference proteome</keyword>
<gene>
    <name evidence="9" type="ORF">SAMN05421852_11077</name>
</gene>
<dbReference type="EMBL" id="FORR01000010">
    <property type="protein sequence ID" value="SFJ46772.1"/>
    <property type="molecule type" value="Genomic_DNA"/>
</dbReference>
<evidence type="ECO:0000259" key="8">
    <source>
        <dbReference type="Pfam" id="PF03458"/>
    </source>
</evidence>
<evidence type="ECO:0000256" key="7">
    <source>
        <dbReference type="SAM" id="Phobius"/>
    </source>
</evidence>
<evidence type="ECO:0000256" key="4">
    <source>
        <dbReference type="ARBA" id="ARBA00022692"/>
    </source>
</evidence>
<feature type="transmembrane region" description="Helical" evidence="7">
    <location>
        <begin position="6"/>
        <end position="23"/>
    </location>
</feature>
<feature type="transmembrane region" description="Helical" evidence="7">
    <location>
        <begin position="116"/>
        <end position="137"/>
    </location>
</feature>
<feature type="domain" description="Glycine transporter" evidence="8">
    <location>
        <begin position="5"/>
        <end position="77"/>
    </location>
</feature>
<keyword evidence="3" id="KW-1003">Cell membrane</keyword>
<evidence type="ECO:0000256" key="6">
    <source>
        <dbReference type="ARBA" id="ARBA00023136"/>
    </source>
</evidence>
<dbReference type="AlphaFoldDB" id="A0A1I3RLN2"/>
<dbReference type="Proteomes" id="UP000199545">
    <property type="component" value="Unassembled WGS sequence"/>
</dbReference>
<feature type="transmembrane region" description="Helical" evidence="7">
    <location>
        <begin position="63"/>
        <end position="80"/>
    </location>
</feature>
<evidence type="ECO:0000256" key="5">
    <source>
        <dbReference type="ARBA" id="ARBA00022989"/>
    </source>
</evidence>